<proteinExistence type="predicted"/>
<reference evidence="2 3" key="1">
    <citation type="submission" date="2017-03" db="EMBL/GenBank/DDBJ databases">
        <title>Genomic insights into Mycobacterium simiae human colonization.</title>
        <authorList>
            <person name="Steffani J.L."/>
            <person name="Brunck M.E."/>
            <person name="Cruz E."/>
            <person name="Montiel R."/>
            <person name="Barona F."/>
        </authorList>
    </citation>
    <scope>NUCLEOTIDE SEQUENCE [LARGE SCALE GENOMIC DNA]</scope>
    <source>
        <strain evidence="2 3">MsiGto</strain>
    </source>
</reference>
<name>A0A1X0XIE0_MYCSI</name>
<accession>A0A1X0XIE0</accession>
<comment type="caution">
    <text evidence="2">The sequence shown here is derived from an EMBL/GenBank/DDBJ whole genome shotgun (WGS) entry which is preliminary data.</text>
</comment>
<organism evidence="2 3">
    <name type="scientific">Mycobacterium simiae</name>
    <name type="common">Mycobacterium habana</name>
    <dbReference type="NCBI Taxonomy" id="1784"/>
    <lineage>
        <taxon>Bacteria</taxon>
        <taxon>Bacillati</taxon>
        <taxon>Actinomycetota</taxon>
        <taxon>Actinomycetes</taxon>
        <taxon>Mycobacteriales</taxon>
        <taxon>Mycobacteriaceae</taxon>
        <taxon>Mycobacterium</taxon>
        <taxon>Mycobacterium simiae complex</taxon>
    </lineage>
</organism>
<gene>
    <name evidence="2" type="ORF">B5M45_31000</name>
</gene>
<dbReference type="RefSeq" id="WP_084954262.1">
    <property type="nucleotide sequence ID" value="NZ_MZZM01000046.1"/>
</dbReference>
<feature type="region of interest" description="Disordered" evidence="1">
    <location>
        <begin position="30"/>
        <end position="50"/>
    </location>
</feature>
<sequence length="127" mass="14004">MLADTNFHWSRGQYQLRRRRAERDVRTAVLSSCSARRQPPEPTGFSGMMVDGLTALPLRPRSDGQARWPDSSWPQYRSSVTKNVGCGVVNSNFVAMENFVLAVADASLHPSVVDVNVGDNVENVNVA</sequence>
<protein>
    <submittedName>
        <fullName evidence="2">Uncharacterized protein</fullName>
    </submittedName>
</protein>
<dbReference type="EMBL" id="MZZM01000046">
    <property type="protein sequence ID" value="ORJ52617.1"/>
    <property type="molecule type" value="Genomic_DNA"/>
</dbReference>
<dbReference type="Proteomes" id="UP000193040">
    <property type="component" value="Unassembled WGS sequence"/>
</dbReference>
<evidence type="ECO:0000313" key="2">
    <source>
        <dbReference type="EMBL" id="ORJ52617.1"/>
    </source>
</evidence>
<evidence type="ECO:0000313" key="3">
    <source>
        <dbReference type="Proteomes" id="UP000193040"/>
    </source>
</evidence>
<evidence type="ECO:0000256" key="1">
    <source>
        <dbReference type="SAM" id="MobiDB-lite"/>
    </source>
</evidence>
<dbReference type="AlphaFoldDB" id="A0A1X0XIE0"/>
<keyword evidence="3" id="KW-1185">Reference proteome</keyword>